<organism evidence="1 2">
    <name type="scientific">Litorihabitans aurantiacus</name>
    <dbReference type="NCBI Taxonomy" id="1930061"/>
    <lineage>
        <taxon>Bacteria</taxon>
        <taxon>Bacillati</taxon>
        <taxon>Actinomycetota</taxon>
        <taxon>Actinomycetes</taxon>
        <taxon>Micrococcales</taxon>
        <taxon>Beutenbergiaceae</taxon>
        <taxon>Litorihabitans</taxon>
    </lineage>
</organism>
<dbReference type="EMBL" id="BSUM01000001">
    <property type="protein sequence ID" value="GMA32801.1"/>
    <property type="molecule type" value="Genomic_DNA"/>
</dbReference>
<evidence type="ECO:0000313" key="1">
    <source>
        <dbReference type="EMBL" id="GMA32801.1"/>
    </source>
</evidence>
<reference evidence="1" key="2">
    <citation type="submission" date="2023-02" db="EMBL/GenBank/DDBJ databases">
        <authorList>
            <person name="Sun Q."/>
            <person name="Mori K."/>
        </authorList>
    </citation>
    <scope>NUCLEOTIDE SEQUENCE</scope>
    <source>
        <strain evidence="1">NBRC 112290</strain>
    </source>
</reference>
<comment type="caution">
    <text evidence="1">The sequence shown here is derived from an EMBL/GenBank/DDBJ whole genome shotgun (WGS) entry which is preliminary data.</text>
</comment>
<protein>
    <recommendedName>
        <fullName evidence="3">Alpha/beta hydrolase</fullName>
    </recommendedName>
</protein>
<gene>
    <name evidence="1" type="ORF">GCM10025875_27930</name>
</gene>
<dbReference type="Proteomes" id="UP001157161">
    <property type="component" value="Unassembled WGS sequence"/>
</dbReference>
<evidence type="ECO:0000313" key="2">
    <source>
        <dbReference type="Proteomes" id="UP001157161"/>
    </source>
</evidence>
<reference evidence="1" key="1">
    <citation type="journal article" date="2014" name="Int. J. Syst. Evol. Microbiol.">
        <title>Complete genome sequence of Corynebacterium casei LMG S-19264T (=DSM 44701T), isolated from a smear-ripened cheese.</title>
        <authorList>
            <consortium name="US DOE Joint Genome Institute (JGI-PGF)"/>
            <person name="Walter F."/>
            <person name="Albersmeier A."/>
            <person name="Kalinowski J."/>
            <person name="Ruckert C."/>
        </authorList>
    </citation>
    <scope>NUCLEOTIDE SEQUENCE</scope>
    <source>
        <strain evidence="1">NBRC 112290</strain>
    </source>
</reference>
<dbReference type="AlphaFoldDB" id="A0AA38CTH1"/>
<accession>A0AA38CTH1</accession>
<dbReference type="Gene3D" id="3.40.50.1820">
    <property type="entry name" value="alpha/beta hydrolase"/>
    <property type="match status" value="1"/>
</dbReference>
<dbReference type="InterPro" id="IPR029058">
    <property type="entry name" value="AB_hydrolase_fold"/>
</dbReference>
<evidence type="ECO:0008006" key="3">
    <source>
        <dbReference type="Google" id="ProtNLM"/>
    </source>
</evidence>
<sequence length="428" mass="44396">MTSLYITVDSQEIEDLAFDLDAARTGAERASAALAAAHGRVLGLAETPDGARGVAMTALMQAIVAATALEAAASERASAVREANRGYEEAEAEARPAFSIPFLGSLPLIPMGFFAELGINAGLDMASGRNPIHGSSISRLVDDLDVAHLASITQILAPYLSAGGLYGPFVAGSGGFIARQVVLDPPAPALGEPAASGLSDVARRVGLVDEDAGGADGVIDIQRVEQNGRVSWVVSVHGAKGVHPFQPFNWQQTLGSYSGLGSTGEVFVLAAMEQAGIPADEPVVLAGHSFGGMVMTRLASKPAFRDRFDVKGVVTFGSPVSHMQAPPEGVAVLNVANVEDAVPAFSGDMGARDGGAAENEVDVVRHLAADGTDAGPIRGHGMDLYIETAEMIENGDFAQLREWEEEMAPYWAGEDAVVTAATYRGSVK</sequence>
<proteinExistence type="predicted"/>
<dbReference type="SUPFAM" id="SSF53474">
    <property type="entry name" value="alpha/beta-Hydrolases"/>
    <property type="match status" value="1"/>
</dbReference>
<name>A0AA38CTH1_9MICO</name>
<keyword evidence="2" id="KW-1185">Reference proteome</keyword>
<dbReference type="RefSeq" id="WP_284251492.1">
    <property type="nucleotide sequence ID" value="NZ_BSUM01000001.1"/>
</dbReference>